<gene>
    <name evidence="2" type="ORF">M6B38_182785</name>
    <name evidence="1" type="ORF">M6B38_195245</name>
    <name evidence="3" type="ORF">M6B38_274655</name>
</gene>
<sequence length="148" mass="16374">MEYKVFKFQHKIISVAPHLCCFSSSNFFSLLHLLFVKIMCGDSGEGKKHLARNFSGDLSAPPCLVTLNAGVRIAVVAAGGRHILALFQMKVRCGVGLWRGRTTWFGFSYPYGIFPSSCTLFRVSFFSSFRTERSSSVTKGSTSSEVRA</sequence>
<keyword evidence="1" id="KW-0413">Isomerase</keyword>
<evidence type="ECO:0000313" key="3">
    <source>
        <dbReference type="EMBL" id="KAJ6848729.1"/>
    </source>
</evidence>
<evidence type="ECO:0000313" key="2">
    <source>
        <dbReference type="EMBL" id="KAJ6804347.1"/>
    </source>
</evidence>
<dbReference type="EMBL" id="JANAVB010035820">
    <property type="protein sequence ID" value="KAJ6804347.1"/>
    <property type="molecule type" value="Genomic_DNA"/>
</dbReference>
<accession>A0AAX6EEI9</accession>
<organism evidence="1 4">
    <name type="scientific">Iris pallida</name>
    <name type="common">Sweet iris</name>
    <dbReference type="NCBI Taxonomy" id="29817"/>
    <lineage>
        <taxon>Eukaryota</taxon>
        <taxon>Viridiplantae</taxon>
        <taxon>Streptophyta</taxon>
        <taxon>Embryophyta</taxon>
        <taxon>Tracheophyta</taxon>
        <taxon>Spermatophyta</taxon>
        <taxon>Magnoliopsida</taxon>
        <taxon>Liliopsida</taxon>
        <taxon>Asparagales</taxon>
        <taxon>Iridaceae</taxon>
        <taxon>Iridoideae</taxon>
        <taxon>Irideae</taxon>
        <taxon>Iris</taxon>
    </lineage>
</organism>
<evidence type="ECO:0000313" key="1">
    <source>
        <dbReference type="EMBL" id="KAJ6802370.1"/>
    </source>
</evidence>
<dbReference type="AlphaFoldDB" id="A0AAX6EEI9"/>
<keyword evidence="4" id="KW-1185">Reference proteome</keyword>
<dbReference type="EMBL" id="JANAVB010004581">
    <property type="protein sequence ID" value="KAJ6848729.1"/>
    <property type="molecule type" value="Genomic_DNA"/>
</dbReference>
<dbReference type="Proteomes" id="UP001140949">
    <property type="component" value="Unassembled WGS sequence"/>
</dbReference>
<reference evidence="1" key="2">
    <citation type="submission" date="2023-04" db="EMBL/GenBank/DDBJ databases">
        <authorList>
            <person name="Bruccoleri R.E."/>
            <person name="Oakeley E.J."/>
            <person name="Faust A.-M."/>
            <person name="Dessus-Babus S."/>
            <person name="Altorfer M."/>
            <person name="Burckhardt D."/>
            <person name="Oertli M."/>
            <person name="Naumann U."/>
            <person name="Petersen F."/>
            <person name="Wong J."/>
        </authorList>
    </citation>
    <scope>NUCLEOTIDE SEQUENCE</scope>
    <source>
        <strain evidence="1">GSM-AAB239-AS_SAM_17_03QT</strain>
        <tissue evidence="1">Leaf</tissue>
    </source>
</reference>
<reference evidence="1" key="1">
    <citation type="journal article" date="2023" name="GigaByte">
        <title>Genome assembly of the bearded iris, Iris pallida Lam.</title>
        <authorList>
            <person name="Bruccoleri R.E."/>
            <person name="Oakeley E.J."/>
            <person name="Faust A.M.E."/>
            <person name="Altorfer M."/>
            <person name="Dessus-Babus S."/>
            <person name="Burckhardt D."/>
            <person name="Oertli M."/>
            <person name="Naumann U."/>
            <person name="Petersen F."/>
            <person name="Wong J."/>
        </authorList>
    </citation>
    <scope>NUCLEOTIDE SEQUENCE</scope>
    <source>
        <strain evidence="1">GSM-AAB239-AS_SAM_17_03QT</strain>
    </source>
</reference>
<dbReference type="EMBL" id="JANAVB010037416">
    <property type="protein sequence ID" value="KAJ6802370.1"/>
    <property type="molecule type" value="Genomic_DNA"/>
</dbReference>
<evidence type="ECO:0000313" key="4">
    <source>
        <dbReference type="Proteomes" id="UP001140949"/>
    </source>
</evidence>
<comment type="caution">
    <text evidence="1">The sequence shown here is derived from an EMBL/GenBank/DDBJ whole genome shotgun (WGS) entry which is preliminary data.</text>
</comment>
<proteinExistence type="predicted"/>
<name>A0AAX6EEI9_IRIPA</name>
<protein>
    <submittedName>
        <fullName evidence="1">Prolycopene isomerase, chloroplastic</fullName>
    </submittedName>
</protein>
<dbReference type="GO" id="GO:0016853">
    <property type="term" value="F:isomerase activity"/>
    <property type="evidence" value="ECO:0007669"/>
    <property type="project" value="UniProtKB-KW"/>
</dbReference>